<keyword evidence="1" id="KW-0472">Membrane</keyword>
<organism evidence="3 4">
    <name type="scientific">Roseburia intestinalis</name>
    <dbReference type="NCBI Taxonomy" id="166486"/>
    <lineage>
        <taxon>Bacteria</taxon>
        <taxon>Bacillati</taxon>
        <taxon>Bacillota</taxon>
        <taxon>Clostridia</taxon>
        <taxon>Lachnospirales</taxon>
        <taxon>Lachnospiraceae</taxon>
        <taxon>Roseburia</taxon>
    </lineage>
</organism>
<protein>
    <submittedName>
        <fullName evidence="3">Transposase DDE domain</fullName>
    </submittedName>
</protein>
<evidence type="ECO:0000313" key="3">
    <source>
        <dbReference type="EMBL" id="CUM94763.1"/>
    </source>
</evidence>
<dbReference type="SUPFAM" id="SSF53098">
    <property type="entry name" value="Ribonuclease H-like"/>
    <property type="match status" value="1"/>
</dbReference>
<dbReference type="InterPro" id="IPR012337">
    <property type="entry name" value="RNaseH-like_sf"/>
</dbReference>
<feature type="transmembrane region" description="Helical" evidence="1">
    <location>
        <begin position="21"/>
        <end position="40"/>
    </location>
</feature>
<dbReference type="Pfam" id="PF01609">
    <property type="entry name" value="DDE_Tnp_1"/>
    <property type="match status" value="1"/>
</dbReference>
<reference evidence="3 4" key="1">
    <citation type="submission" date="2015-09" db="EMBL/GenBank/DDBJ databases">
        <authorList>
            <consortium name="Pathogen Informatics"/>
        </authorList>
    </citation>
    <scope>NUCLEOTIDE SEQUENCE [LARGE SCALE GENOMIC DNA]</scope>
    <source>
        <strain evidence="3 4">2789STDY5834960</strain>
    </source>
</reference>
<dbReference type="STRING" id="166486.ERS852572_01207"/>
<dbReference type="EMBL" id="CYXZ01000008">
    <property type="protein sequence ID" value="CUM94763.1"/>
    <property type="molecule type" value="Genomic_DNA"/>
</dbReference>
<keyword evidence="1" id="KW-0812">Transmembrane</keyword>
<evidence type="ECO:0000259" key="2">
    <source>
        <dbReference type="Pfam" id="PF01609"/>
    </source>
</evidence>
<dbReference type="GO" id="GO:0006313">
    <property type="term" value="P:DNA transposition"/>
    <property type="evidence" value="ECO:0007669"/>
    <property type="project" value="InterPro"/>
</dbReference>
<evidence type="ECO:0000256" key="1">
    <source>
        <dbReference type="SAM" id="Phobius"/>
    </source>
</evidence>
<accession>A0A173SWF8</accession>
<name>A0A173SWF8_9FIRM</name>
<dbReference type="Proteomes" id="UP000095350">
    <property type="component" value="Unassembled WGS sequence"/>
</dbReference>
<sequence>MKSVYKIPQKIKCLTDERKRKSIPLFNIVMPVLLFLMLQYESFHTIFSTPESMSKRLKNCISGRIPKVDAVRDLLSRINPDEIRSIHEEMIDIIKRNRVFREGTIGGYVVAGLDGVELFSSTKKSCPNCLSRKKHTGETEYFYRSVVCMIIGKSPHVILGQEMLKPRDGSGKDEGELTGGKRLIEQLKKRHGHFADVIVADALYLNAPFINTLKENGLEGVIRLKDERRMIFQDAERLFKQDEGKKASFWKGKKKIEVWDLSGFKMEGCPYKLRVVRYHEQWEENGKETERFMWLVTTLEAADYRVLWEMMHRRWDIEENGFHQLKTYYHAKHCYCRDAVETIFNLIIIGFNVRELYLYRRSRNFAGSGISRKSINRIFCDDLLTEKVKQILCEKGG</sequence>
<dbReference type="AlphaFoldDB" id="A0A173SWF8"/>
<proteinExistence type="predicted"/>
<gene>
    <name evidence="3" type="ORF">ERS852572_01207</name>
</gene>
<keyword evidence="1" id="KW-1133">Transmembrane helix</keyword>
<evidence type="ECO:0000313" key="4">
    <source>
        <dbReference type="Proteomes" id="UP000095350"/>
    </source>
</evidence>
<dbReference type="PaxDb" id="166486-ERS852572_01207"/>
<dbReference type="InterPro" id="IPR002559">
    <property type="entry name" value="Transposase_11"/>
</dbReference>
<feature type="domain" description="Transposase IS4-like" evidence="2">
    <location>
        <begin position="170"/>
        <end position="344"/>
    </location>
</feature>
<dbReference type="RefSeq" id="WP_055193767.1">
    <property type="nucleotide sequence ID" value="NZ_CABIYH010000008.1"/>
</dbReference>
<dbReference type="GO" id="GO:0003677">
    <property type="term" value="F:DNA binding"/>
    <property type="evidence" value="ECO:0007669"/>
    <property type="project" value="InterPro"/>
</dbReference>
<dbReference type="GO" id="GO:0004803">
    <property type="term" value="F:transposase activity"/>
    <property type="evidence" value="ECO:0007669"/>
    <property type="project" value="InterPro"/>
</dbReference>